<dbReference type="InterPro" id="IPR021840">
    <property type="entry name" value="DUF3433"/>
</dbReference>
<feature type="transmembrane region" description="Helical" evidence="1">
    <location>
        <begin position="429"/>
        <end position="455"/>
    </location>
</feature>
<dbReference type="EMBL" id="MU866031">
    <property type="protein sequence ID" value="KAK4442124.1"/>
    <property type="molecule type" value="Genomic_DNA"/>
</dbReference>
<dbReference type="AlphaFoldDB" id="A0AAV9G030"/>
<dbReference type="Pfam" id="PF11915">
    <property type="entry name" value="DUF3433"/>
    <property type="match status" value="2"/>
</dbReference>
<keyword evidence="1" id="KW-1133">Transmembrane helix</keyword>
<reference evidence="2" key="1">
    <citation type="journal article" date="2023" name="Mol. Phylogenet. Evol.">
        <title>Genome-scale phylogeny and comparative genomics of the fungal order Sordariales.</title>
        <authorList>
            <person name="Hensen N."/>
            <person name="Bonometti L."/>
            <person name="Westerberg I."/>
            <person name="Brannstrom I.O."/>
            <person name="Guillou S."/>
            <person name="Cros-Aarteil S."/>
            <person name="Calhoun S."/>
            <person name="Haridas S."/>
            <person name="Kuo A."/>
            <person name="Mondo S."/>
            <person name="Pangilinan J."/>
            <person name="Riley R."/>
            <person name="LaButti K."/>
            <person name="Andreopoulos B."/>
            <person name="Lipzen A."/>
            <person name="Chen C."/>
            <person name="Yan M."/>
            <person name="Daum C."/>
            <person name="Ng V."/>
            <person name="Clum A."/>
            <person name="Steindorff A."/>
            <person name="Ohm R.A."/>
            <person name="Martin F."/>
            <person name="Silar P."/>
            <person name="Natvig D.O."/>
            <person name="Lalanne C."/>
            <person name="Gautier V."/>
            <person name="Ament-Velasquez S.L."/>
            <person name="Kruys A."/>
            <person name="Hutchinson M.I."/>
            <person name="Powell A.J."/>
            <person name="Barry K."/>
            <person name="Miller A.N."/>
            <person name="Grigoriev I.V."/>
            <person name="Debuchy R."/>
            <person name="Gladieux P."/>
            <person name="Hiltunen Thoren M."/>
            <person name="Johannesson H."/>
        </authorList>
    </citation>
    <scope>NUCLEOTIDE SEQUENCE</scope>
    <source>
        <strain evidence="2">PSN243</strain>
    </source>
</reference>
<evidence type="ECO:0000313" key="3">
    <source>
        <dbReference type="Proteomes" id="UP001321760"/>
    </source>
</evidence>
<proteinExistence type="predicted"/>
<keyword evidence="1" id="KW-0472">Membrane</keyword>
<feature type="transmembrane region" description="Helical" evidence="1">
    <location>
        <begin position="392"/>
        <end position="409"/>
    </location>
</feature>
<keyword evidence="3" id="KW-1185">Reference proteome</keyword>
<protein>
    <submittedName>
        <fullName evidence="2">Uncharacterized protein</fullName>
    </submittedName>
</protein>
<keyword evidence="1" id="KW-0812">Transmembrane</keyword>
<dbReference type="Proteomes" id="UP001321760">
    <property type="component" value="Unassembled WGS sequence"/>
</dbReference>
<dbReference type="PANTHER" id="PTHR37544:SF3">
    <property type="entry name" value="SPRAY"/>
    <property type="match status" value="1"/>
</dbReference>
<feature type="transmembrane region" description="Helical" evidence="1">
    <location>
        <begin position="196"/>
        <end position="215"/>
    </location>
</feature>
<gene>
    <name evidence="2" type="ORF">QBC34DRAFT_313768</name>
</gene>
<evidence type="ECO:0000256" key="1">
    <source>
        <dbReference type="SAM" id="Phobius"/>
    </source>
</evidence>
<feature type="transmembrane region" description="Helical" evidence="1">
    <location>
        <begin position="529"/>
        <end position="547"/>
    </location>
</feature>
<dbReference type="PANTHER" id="PTHR37544">
    <property type="entry name" value="SPRAY-RELATED"/>
    <property type="match status" value="1"/>
</dbReference>
<organism evidence="2 3">
    <name type="scientific">Podospora aff. communis PSN243</name>
    <dbReference type="NCBI Taxonomy" id="3040156"/>
    <lineage>
        <taxon>Eukaryota</taxon>
        <taxon>Fungi</taxon>
        <taxon>Dikarya</taxon>
        <taxon>Ascomycota</taxon>
        <taxon>Pezizomycotina</taxon>
        <taxon>Sordariomycetes</taxon>
        <taxon>Sordariomycetidae</taxon>
        <taxon>Sordariales</taxon>
        <taxon>Podosporaceae</taxon>
        <taxon>Podospora</taxon>
    </lineage>
</organism>
<name>A0AAV9G030_9PEZI</name>
<evidence type="ECO:0000313" key="2">
    <source>
        <dbReference type="EMBL" id="KAK4442124.1"/>
    </source>
</evidence>
<feature type="transmembrane region" description="Helical" evidence="1">
    <location>
        <begin position="248"/>
        <end position="270"/>
    </location>
</feature>
<accession>A0AAV9G030</accession>
<comment type="caution">
    <text evidence="2">The sequence shown here is derived from an EMBL/GenBank/DDBJ whole genome shotgun (WGS) entry which is preliminary data.</text>
</comment>
<sequence length="612" mass="65264">MTLVAVFSPLRPGLETVVSVIGGLETTVTPPPITFTSEINGKTVIFTSTPAPYTTKTGGTTTTVTRVNTTPRAITTAIATTIDGKLTSITMTLIATQTPEIGHPSDKDGGYNDGSTTHVFPGLTEAQYFAGAFLPTLIAVMLALPITVIDLNAKLFQPFHALSRPGGAAGVDSMMLRFGGIHAAVTPIRQLRQGQAVSFVTTLLLWLSWLLAPLAAESIGIKVHGVCSHLSISGCAIAVGVSPEPAHALAAVMAVMVALLVLLLALLHNWDTGVPYNPWSLAGVALLAQNYRLREPLIQLADPTEAELNELFRTGHFSLEQPSQFPPPMPKDEKNPTLTQSTTTILPSWPAPCPPISPTTPTVTTTISSPLQHPKPRHHNPFRSLSYPSRTLFTLLLLSLTTLLTTYHLSPPTSPLELFLDSQSFGVKFLFAALGSTVSFLWAAFASSLSTAAIFRRMYTAPQPAASSVAVVRESNAISAAVSAFQQRDWMLLAVQGMTALGEILPVVLSNVPYSLTQTRRTHDVCMGLSVGIMGGMVGLLVGGMWMRWPHMPVDPRTLGGCVWYVCDSGGLGEEVKRVTCGGKGLEGLEGEYYYGRVVGGDGRKRMVVDAA</sequence>
<reference evidence="2" key="2">
    <citation type="submission" date="2023-05" db="EMBL/GenBank/DDBJ databases">
        <authorList>
            <consortium name="Lawrence Berkeley National Laboratory"/>
            <person name="Steindorff A."/>
            <person name="Hensen N."/>
            <person name="Bonometti L."/>
            <person name="Westerberg I."/>
            <person name="Brannstrom I.O."/>
            <person name="Guillou S."/>
            <person name="Cros-Aarteil S."/>
            <person name="Calhoun S."/>
            <person name="Haridas S."/>
            <person name="Kuo A."/>
            <person name="Mondo S."/>
            <person name="Pangilinan J."/>
            <person name="Riley R."/>
            <person name="Labutti K."/>
            <person name="Andreopoulos B."/>
            <person name="Lipzen A."/>
            <person name="Chen C."/>
            <person name="Yanf M."/>
            <person name="Daum C."/>
            <person name="Ng V."/>
            <person name="Clum A."/>
            <person name="Ohm R."/>
            <person name="Martin F."/>
            <person name="Silar P."/>
            <person name="Natvig D."/>
            <person name="Lalanne C."/>
            <person name="Gautier V."/>
            <person name="Ament-Velasquez S.L."/>
            <person name="Kruys A."/>
            <person name="Hutchinson M.I."/>
            <person name="Powell A.J."/>
            <person name="Barry K."/>
            <person name="Miller A.N."/>
            <person name="Grigoriev I.V."/>
            <person name="Debuchy R."/>
            <person name="Gladieux P."/>
            <person name="Thoren M.H."/>
            <person name="Johannesson H."/>
        </authorList>
    </citation>
    <scope>NUCLEOTIDE SEQUENCE</scope>
    <source>
        <strain evidence="2">PSN243</strain>
    </source>
</reference>
<feature type="transmembrane region" description="Helical" evidence="1">
    <location>
        <begin position="128"/>
        <end position="149"/>
    </location>
</feature>